<name>A0A4Z0M1Y3_9GAMM</name>
<feature type="domain" description="Rieske" evidence="9">
    <location>
        <begin position="50"/>
        <end position="131"/>
    </location>
</feature>
<proteinExistence type="inferred from homology"/>
<evidence type="ECO:0000256" key="7">
    <source>
        <dbReference type="ARBA" id="ARBA00023014"/>
    </source>
</evidence>
<keyword evidence="2" id="KW-0001">2Fe-2S</keyword>
<dbReference type="InterPro" id="IPR015881">
    <property type="entry name" value="ARHD_Rieske_2Fe_2S"/>
</dbReference>
<dbReference type="PROSITE" id="PS51296">
    <property type="entry name" value="RIESKE"/>
    <property type="match status" value="1"/>
</dbReference>
<dbReference type="PROSITE" id="PS00570">
    <property type="entry name" value="RING_HYDROXYL_ALPHA"/>
    <property type="match status" value="1"/>
</dbReference>
<comment type="caution">
    <text evidence="10">The sequence shown here is derived from an EMBL/GenBank/DDBJ whole genome shotgun (WGS) entry which is preliminary data.</text>
</comment>
<evidence type="ECO:0000313" key="10">
    <source>
        <dbReference type="EMBL" id="TGD73551.1"/>
    </source>
</evidence>
<keyword evidence="5" id="KW-0560">Oxidoreductase</keyword>
<evidence type="ECO:0000256" key="2">
    <source>
        <dbReference type="ARBA" id="ARBA00022714"/>
    </source>
</evidence>
<gene>
    <name evidence="10" type="ORF">E4634_11020</name>
</gene>
<dbReference type="InterPro" id="IPR001663">
    <property type="entry name" value="Rng_hydr_dOase-A"/>
</dbReference>
<accession>A0A4Z0M1Y3</accession>
<protein>
    <submittedName>
        <fullName evidence="10">Aromatic ring-hydroxylating dioxygenase subunit alpha</fullName>
    </submittedName>
</protein>
<dbReference type="PRINTS" id="PR00090">
    <property type="entry name" value="RNGDIOXGNASE"/>
</dbReference>
<dbReference type="SUPFAM" id="SSF50022">
    <property type="entry name" value="ISP domain"/>
    <property type="match status" value="1"/>
</dbReference>
<dbReference type="RefSeq" id="WP_135443818.1">
    <property type="nucleotide sequence ID" value="NZ_SRLE01000007.1"/>
</dbReference>
<dbReference type="GO" id="GO:0051537">
    <property type="term" value="F:2 iron, 2 sulfur cluster binding"/>
    <property type="evidence" value="ECO:0007669"/>
    <property type="project" value="UniProtKB-KW"/>
</dbReference>
<dbReference type="PANTHER" id="PTHR43756">
    <property type="entry name" value="CHOLINE MONOOXYGENASE, CHLOROPLASTIC"/>
    <property type="match status" value="1"/>
</dbReference>
<dbReference type="Pfam" id="PF00848">
    <property type="entry name" value="Ring_hydroxyl_A"/>
    <property type="match status" value="1"/>
</dbReference>
<keyword evidence="3" id="KW-0479">Metal-binding</keyword>
<keyword evidence="7" id="KW-0411">Iron-sulfur</keyword>
<dbReference type="AlphaFoldDB" id="A0A4Z0M1Y3"/>
<sequence>MSRPAPIAGSDTGSPAQWLNHDCSEVSREVFTSEAIYRREQQTVFRNNWLYVAHESQLKNPGDFVAAYMGEVPVIVARDRDGSIAVSVNSCPHRGLRVCRTDQGNTARFICPYHTWAFKPTGELVGIPQARKMGPEIDRSRYRLKAVPRVESIFGLIFASFDAQVEPLADYLGDHRFYMEAFFDRFPGGLEVIGPVHKWNIKCNWKLPVENMLGDIGHAAYLHGTLVDVNGEANQEIENLAVTAVARPGHAAAFRYLPEDSTLQQRAVHNPQSTPELAEYLTEVERTVAERLSPVQARMKGMALGVYPNLSLLWGQHTLRVSHPRAPGLIEYWSWLISPIEAPASVKKAIRAGYTVGFGPSGIIEQEDSYAWSEQYIGSSIDYLNDTPYYYGMGVGEEGAHPDLPGQVGRTYNEHYARSFYQRWREDVLAQEMEA</sequence>
<reference evidence="10 11" key="1">
    <citation type="submission" date="2019-04" db="EMBL/GenBank/DDBJ databases">
        <title>Taxonomy of novel Haliea sp. from mangrove soil of West Coast of India.</title>
        <authorList>
            <person name="Verma A."/>
            <person name="Kumar P."/>
            <person name="Krishnamurthi S."/>
        </authorList>
    </citation>
    <scope>NUCLEOTIDE SEQUENCE [LARGE SCALE GENOMIC DNA]</scope>
    <source>
        <strain evidence="10 11">SAOS-164</strain>
    </source>
</reference>
<dbReference type="PANTHER" id="PTHR43756:SF1">
    <property type="entry name" value="3-PHENYLPROPIONATE_CINNAMIC ACID DIOXYGENASE SUBUNIT ALPHA"/>
    <property type="match status" value="1"/>
</dbReference>
<evidence type="ECO:0000256" key="1">
    <source>
        <dbReference type="ARBA" id="ARBA00008751"/>
    </source>
</evidence>
<keyword evidence="11" id="KW-1185">Reference proteome</keyword>
<keyword evidence="6" id="KW-0408">Iron</keyword>
<evidence type="ECO:0000259" key="9">
    <source>
        <dbReference type="PROSITE" id="PS51296"/>
    </source>
</evidence>
<dbReference type="EMBL" id="SRLE01000007">
    <property type="protein sequence ID" value="TGD73551.1"/>
    <property type="molecule type" value="Genomic_DNA"/>
</dbReference>
<keyword evidence="4 10" id="KW-0223">Dioxygenase</keyword>
<dbReference type="Proteomes" id="UP000298050">
    <property type="component" value="Unassembled WGS sequence"/>
</dbReference>
<dbReference type="InterPro" id="IPR036922">
    <property type="entry name" value="Rieske_2Fe-2S_sf"/>
</dbReference>
<evidence type="ECO:0000256" key="3">
    <source>
        <dbReference type="ARBA" id="ARBA00022723"/>
    </source>
</evidence>
<evidence type="ECO:0000256" key="8">
    <source>
        <dbReference type="ARBA" id="ARBA00023027"/>
    </source>
</evidence>
<evidence type="ECO:0000256" key="5">
    <source>
        <dbReference type="ARBA" id="ARBA00023002"/>
    </source>
</evidence>
<dbReference type="Gene3D" id="2.102.10.10">
    <property type="entry name" value="Rieske [2Fe-2S] iron-sulphur domain"/>
    <property type="match status" value="1"/>
</dbReference>
<dbReference type="Gene3D" id="3.90.380.10">
    <property type="entry name" value="Naphthalene 1,2-dioxygenase Alpha Subunit, Chain A, domain 1"/>
    <property type="match status" value="1"/>
</dbReference>
<dbReference type="Pfam" id="PF00355">
    <property type="entry name" value="Rieske"/>
    <property type="match status" value="1"/>
</dbReference>
<dbReference type="OrthoDB" id="9769355at2"/>
<dbReference type="GO" id="GO:0051213">
    <property type="term" value="F:dioxygenase activity"/>
    <property type="evidence" value="ECO:0007669"/>
    <property type="project" value="UniProtKB-KW"/>
</dbReference>
<evidence type="ECO:0000256" key="6">
    <source>
        <dbReference type="ARBA" id="ARBA00023004"/>
    </source>
</evidence>
<dbReference type="InterPro" id="IPR017941">
    <property type="entry name" value="Rieske_2Fe-2S"/>
</dbReference>
<comment type="similarity">
    <text evidence="1">Belongs to the bacterial ring-hydroxylating dioxygenase alpha subunit family.</text>
</comment>
<dbReference type="InterPro" id="IPR015879">
    <property type="entry name" value="Ring_hydroxy_dOase_asu_C_dom"/>
</dbReference>
<evidence type="ECO:0000313" key="11">
    <source>
        <dbReference type="Proteomes" id="UP000298050"/>
    </source>
</evidence>
<keyword evidence="8" id="KW-0520">NAD</keyword>
<dbReference type="SUPFAM" id="SSF55961">
    <property type="entry name" value="Bet v1-like"/>
    <property type="match status" value="1"/>
</dbReference>
<organism evidence="10 11">
    <name type="scientific">Mangrovimicrobium sediminis</name>
    <dbReference type="NCBI Taxonomy" id="2562682"/>
    <lineage>
        <taxon>Bacteria</taxon>
        <taxon>Pseudomonadati</taxon>
        <taxon>Pseudomonadota</taxon>
        <taxon>Gammaproteobacteria</taxon>
        <taxon>Cellvibrionales</taxon>
        <taxon>Halieaceae</taxon>
        <taxon>Mangrovimicrobium</taxon>
    </lineage>
</organism>
<dbReference type="GO" id="GO:0005506">
    <property type="term" value="F:iron ion binding"/>
    <property type="evidence" value="ECO:0007669"/>
    <property type="project" value="InterPro"/>
</dbReference>
<evidence type="ECO:0000256" key="4">
    <source>
        <dbReference type="ARBA" id="ARBA00022964"/>
    </source>
</evidence>
<dbReference type="CDD" id="cd03469">
    <property type="entry name" value="Rieske_RO_Alpha_N"/>
    <property type="match status" value="1"/>
</dbReference>